<dbReference type="Proteomes" id="UP000464013">
    <property type="component" value="Chromosome"/>
</dbReference>
<evidence type="ECO:0000313" key="1">
    <source>
        <dbReference type="EMBL" id="QHC51772.1"/>
    </source>
</evidence>
<protein>
    <submittedName>
        <fullName evidence="1">Uncharacterized protein</fullName>
    </submittedName>
</protein>
<dbReference type="KEGG" id="htx:EKK97_22200"/>
<accession>A0A6I6SPG9</accession>
<keyword evidence="2" id="KW-1185">Reference proteome</keyword>
<organism evidence="1 2">
    <name type="scientific">Billgrantia tianxiuensis</name>
    <dbReference type="NCBI Taxonomy" id="2497861"/>
    <lineage>
        <taxon>Bacteria</taxon>
        <taxon>Pseudomonadati</taxon>
        <taxon>Pseudomonadota</taxon>
        <taxon>Gammaproteobacteria</taxon>
        <taxon>Oceanospirillales</taxon>
        <taxon>Halomonadaceae</taxon>
        <taxon>Billgrantia</taxon>
    </lineage>
</organism>
<dbReference type="EMBL" id="CP035042">
    <property type="protein sequence ID" value="QHC51772.1"/>
    <property type="molecule type" value="Genomic_DNA"/>
</dbReference>
<name>A0A6I6SPG9_9GAMM</name>
<reference evidence="1 2" key="1">
    <citation type="submission" date="2019-01" db="EMBL/GenBank/DDBJ databases">
        <title>Complete genome of a denitifying bacterium Halomons sp. BC-M4-5.</title>
        <authorList>
            <person name="Wang L."/>
            <person name="Shao Z."/>
        </authorList>
    </citation>
    <scope>NUCLEOTIDE SEQUENCE [LARGE SCALE GENOMIC DNA]</scope>
    <source>
        <strain evidence="1 2">BC-M4-5</strain>
    </source>
</reference>
<evidence type="ECO:0000313" key="2">
    <source>
        <dbReference type="Proteomes" id="UP000464013"/>
    </source>
</evidence>
<dbReference type="AlphaFoldDB" id="A0A6I6SPG9"/>
<proteinExistence type="predicted"/>
<dbReference type="OrthoDB" id="9255798at2"/>
<gene>
    <name evidence="1" type="ORF">EKK97_22200</name>
</gene>
<sequence>MNGALAVRTESDSLLFHSRGISYDLDVYEDGGASTENLYLALANERFLLSCRSVDALSGMTLIPRLPIHRTLGLSFDEIYDTVSVISDSITKNFHHESKSLPNSEALSIFEVNLSKHCSERLAMLFNCPEGWDGDNAKTLSYNSLLLSLQLLGRLSLKKQGDKASVFMDHDGYISIAWPTDEDENMIEIFFRPNEINVYTDVDDEDVFFANVSDGLIQHIARYM</sequence>
<dbReference type="RefSeq" id="WP_159555301.1">
    <property type="nucleotide sequence ID" value="NZ_CP035042.1"/>
</dbReference>